<dbReference type="InterPro" id="IPR048381">
    <property type="entry name" value="GDH_C"/>
</dbReference>
<dbReference type="SUPFAM" id="SSF51735">
    <property type="entry name" value="NAD(P)-binding Rossmann-fold domains"/>
    <property type="match status" value="1"/>
</dbReference>
<dbReference type="EMBL" id="FMWD01000002">
    <property type="protein sequence ID" value="SCZ53549.1"/>
    <property type="molecule type" value="Genomic_DNA"/>
</dbReference>
<gene>
    <name evidence="7" type="ORF">SAMN03097708_00951</name>
</gene>
<feature type="domain" description="NAD-glutamate dehydrogenase ACT3" evidence="6">
    <location>
        <begin position="553"/>
        <end position="630"/>
    </location>
</feature>
<dbReference type="InterPro" id="IPR028971">
    <property type="entry name" value="NAD-GDH_cat"/>
</dbReference>
<proteinExistence type="predicted"/>
<dbReference type="PIRSF" id="PIRSF036761">
    <property type="entry name" value="GDH_Mll4104"/>
    <property type="match status" value="1"/>
</dbReference>
<dbReference type="InterPro" id="IPR049059">
    <property type="entry name" value="NAD_Glu_DH_HM1"/>
</dbReference>
<dbReference type="Proteomes" id="UP000199648">
    <property type="component" value="Unassembled WGS sequence"/>
</dbReference>
<evidence type="ECO:0000259" key="2">
    <source>
        <dbReference type="Pfam" id="PF05088"/>
    </source>
</evidence>
<dbReference type="Gene3D" id="3.40.50.720">
    <property type="entry name" value="NAD(P)-binding Rossmann-like Domain"/>
    <property type="match status" value="1"/>
</dbReference>
<dbReference type="Pfam" id="PF21073">
    <property type="entry name" value="GDH_HM1"/>
    <property type="match status" value="1"/>
</dbReference>
<dbReference type="RefSeq" id="WP_092993148.1">
    <property type="nucleotide sequence ID" value="NZ_FMWD01000002.1"/>
</dbReference>
<dbReference type="Pfam" id="PF21075">
    <property type="entry name" value="GDH_ACT1"/>
    <property type="match status" value="1"/>
</dbReference>
<dbReference type="Pfam" id="PF21078">
    <property type="entry name" value="GDH_HM3"/>
    <property type="match status" value="1"/>
</dbReference>
<dbReference type="InterPro" id="IPR024727">
    <property type="entry name" value="NAD_Glu_DH_N_ACT1"/>
</dbReference>
<dbReference type="Pfam" id="PF21079">
    <property type="entry name" value="GDH_HM2"/>
    <property type="match status" value="1"/>
</dbReference>
<accession>A0A1G5PWY8</accession>
<dbReference type="GO" id="GO:0004069">
    <property type="term" value="F:L-aspartate:2-oxoglutarate aminotransferase activity"/>
    <property type="evidence" value="ECO:0007669"/>
    <property type="project" value="InterPro"/>
</dbReference>
<evidence type="ECO:0000313" key="8">
    <source>
        <dbReference type="Proteomes" id="UP000199648"/>
    </source>
</evidence>
<dbReference type="OrthoDB" id="9758052at2"/>
<feature type="domain" description="NAD-glutamate dehydrogenase catalytic" evidence="2">
    <location>
        <begin position="729"/>
        <end position="1218"/>
    </location>
</feature>
<evidence type="ECO:0000256" key="1">
    <source>
        <dbReference type="ARBA" id="ARBA00023002"/>
    </source>
</evidence>
<feature type="domain" description="NAD-glutamate dehydrogenase ACT2" evidence="5">
    <location>
        <begin position="410"/>
        <end position="498"/>
    </location>
</feature>
<feature type="domain" description="NAD-glutamate dehydrogenase N-terminal ACT1" evidence="4">
    <location>
        <begin position="37"/>
        <end position="179"/>
    </location>
</feature>
<dbReference type="InterPro" id="IPR036291">
    <property type="entry name" value="NAD(P)-bd_dom_sf"/>
</dbReference>
<organism evidence="7 8">
    <name type="scientific">Thiohalomonas denitrificans</name>
    <dbReference type="NCBI Taxonomy" id="415747"/>
    <lineage>
        <taxon>Bacteria</taxon>
        <taxon>Pseudomonadati</taxon>
        <taxon>Pseudomonadota</taxon>
        <taxon>Gammaproteobacteria</taxon>
        <taxon>Thiohalomonadales</taxon>
        <taxon>Thiohalomonadaceae</taxon>
        <taxon>Thiohalomonas</taxon>
    </lineage>
</organism>
<evidence type="ECO:0000259" key="5">
    <source>
        <dbReference type="Pfam" id="PF21076"/>
    </source>
</evidence>
<dbReference type="InterPro" id="IPR049058">
    <property type="entry name" value="NAD_Glu_DH_HM2"/>
</dbReference>
<keyword evidence="1" id="KW-0560">Oxidoreductase</keyword>
<name>A0A1G5PWY8_9GAMM</name>
<dbReference type="STRING" id="415747.SAMN03097708_00951"/>
<evidence type="ECO:0000313" key="7">
    <source>
        <dbReference type="EMBL" id="SCZ53549.1"/>
    </source>
</evidence>
<evidence type="ECO:0000259" key="4">
    <source>
        <dbReference type="Pfam" id="PF21075"/>
    </source>
</evidence>
<dbReference type="Pfam" id="PF21076">
    <property type="entry name" value="GDH_ACT2"/>
    <property type="match status" value="1"/>
</dbReference>
<protein>
    <submittedName>
        <fullName evidence="7">Glutamate dehydrogenase (NAD)</fullName>
    </submittedName>
</protein>
<sequence>MGLPRTTEEKKHSLVDQVVTRIRDKCPAPQAIPIEAFSREYYRRVGPDDLLDRTLPDLYGAALAHWNLATRRRQGERLIRVYNPRVEEHGWHTTHTIVEIVQDDMPFLVDSVRMELNRQGLTVHLIIHPVMNVRRSAQGALIEVLPEGKEADSSKAEAFLHFEVDRQTDPEMLGALHAGINRVLDDVAAAVEDWPLMREQLHDCIAALTRQPPPVEPSELEETRAFLHWLNEDSFTFLGYREYTLEEQDGEKHLRLVPNSGLGIVREPRQAVLSTSFERLTGELRELAVSPAALILTKGSSRATVHRPGYLDYVGVRVFDASGHVTGERRFLGRYTSGAYTSRPTEIPLLRRKVQQVMQRSQLRPGSHSAKALLNIVETLPRDELFQSSPGELFDIATGILHLQERQQVRVLIRRDPYHRFLSCLVYLPREGFNTDVRLQVQEVMREAFDATHMDFDVSISESQLARLHLIVHVDGTIPDYDVREIEQRIVKETRSWSKELHTALLQELGEEKGNRLYTRYRNAFPSSYCEEYTAPVAVHDILEMEALEGERLAIQLYHPLEAPSGHLRIKLFRQRHPISLSTVLPMLENMGVSVSDERPHEIHPSHRPPIWIHDLGMEFHQNEPVEPDSVRHRFHEAFARVWDGRVENDGFNRLVLHAQCTWRQAVMLRSYCKYLLQTDFPFSQGYMEQVLVSRAQITRMLVDLYRARFDPAGQQTSTERTARLADAIERSLEDIPNLDEDRILRRFYQLIQFTLRTTYYQRGDAGQNHVAFKLDATQVPDIPEPRPRFEIFVYSPRVEAVHLRGGKVARGGIRWSDRPEDFRTEIFGLMKAQMVKNAVIVPVGAKGGFVIKQPPEDPGAMREEIAACYSTFIRGLLDLTDNLAGGRVIPPPQVVRHDDDDPYLVVAADRGTAAFSDLANSIAAEYDFWLGDAFASGGSTGYDHKKMGITARGAWVSVERHFREMGINSQSNDITVVGIGGMNGDVFGNGMLLSRHLRLVAAFSHKSIFLDPHPDPEVSFTERERLFRMAGSWSDYDPQAISEGGGVFSRSAKSVPLSPQVRRLLGIEQAALPPNDVIRAILKTPVDLLWNGGIGTFVKASDESDEEVGDRSNDAIRVNAGALRCRVIGEGGNLGLTQAARIEYARQGGRLNTDFIDNSGGVDCSDHEVNIKILLRGPVSEGGLPVARRNRLLSDMTEEVANTVLCNNYQQAESLSMSEHRAAAHLPEHSAFMRWLEKRNDLDRDTWNLPDDEALEARQLSGEGLVRPELAVLLSYSKIALFDDLLASDISSDPGLTEEFSEYFPEPIIGSYSREIARHPLRPEITATFVANNLINRLGLTAVFRIEELSGSNAPDIARAFMACRKIFDLPDLWQRIASMDNRVEARHQLYLLEEVSKVARRAMLWLLRSRAQPLDVTAAVETYQDSVDTLRDTLPELIDPADHTYLDQRRNELLDRGLSPQDATRFATLPLLLAALDVANVAAHLQLPIERVARLYFALEAMLGMRWLRDHIGALPVEDHWSRLAREALRDELYRLHRTLTVEALETSPGEADTSALVANWMAANTEPLEHFRHRLGQFHTAPTADFALLSVALNELRKLSREHENAFRV</sequence>
<dbReference type="GO" id="GO:0004352">
    <property type="term" value="F:glutamate dehydrogenase (NAD+) activity"/>
    <property type="evidence" value="ECO:0007669"/>
    <property type="project" value="InterPro"/>
</dbReference>
<dbReference type="PANTHER" id="PTHR43403">
    <property type="entry name" value="NAD-SPECIFIC GLUTAMATE DEHYDROGENASE"/>
    <property type="match status" value="1"/>
</dbReference>
<reference evidence="7 8" key="1">
    <citation type="submission" date="2016-10" db="EMBL/GenBank/DDBJ databases">
        <authorList>
            <person name="de Groot N.N."/>
        </authorList>
    </citation>
    <scope>NUCLEOTIDE SEQUENCE [LARGE SCALE GENOMIC DNA]</scope>
    <source>
        <strain evidence="7 8">HLD2</strain>
    </source>
</reference>
<dbReference type="Pfam" id="PF05088">
    <property type="entry name" value="Bac_GDH_CD"/>
    <property type="match status" value="1"/>
</dbReference>
<evidence type="ECO:0000259" key="6">
    <source>
        <dbReference type="Pfam" id="PF21077"/>
    </source>
</evidence>
<dbReference type="PANTHER" id="PTHR43403:SF1">
    <property type="entry name" value="NAD-SPECIFIC GLUTAMATE DEHYDROGENASE"/>
    <property type="match status" value="1"/>
</dbReference>
<dbReference type="Pfam" id="PF21077">
    <property type="entry name" value="GDH_ACT3"/>
    <property type="match status" value="1"/>
</dbReference>
<dbReference type="GO" id="GO:0006538">
    <property type="term" value="P:L-glutamate catabolic process"/>
    <property type="evidence" value="ECO:0007669"/>
    <property type="project" value="InterPro"/>
</dbReference>
<dbReference type="SUPFAM" id="SSF53223">
    <property type="entry name" value="Aminoacid dehydrogenase-like, N-terminal domain"/>
    <property type="match status" value="1"/>
</dbReference>
<dbReference type="InterPro" id="IPR049064">
    <property type="entry name" value="NAD_Glu_DH_ACT3"/>
</dbReference>
<feature type="domain" description="NAD-specific glutamate dehydrogenase C-terminal" evidence="3">
    <location>
        <begin position="1263"/>
        <end position="1600"/>
    </location>
</feature>
<dbReference type="InterPro" id="IPR007780">
    <property type="entry name" value="NAD_Glu_DH_bac"/>
</dbReference>
<keyword evidence="8" id="KW-1185">Reference proteome</keyword>
<dbReference type="Pfam" id="PF21074">
    <property type="entry name" value="GDH_C"/>
    <property type="match status" value="1"/>
</dbReference>
<evidence type="ECO:0000259" key="3">
    <source>
        <dbReference type="Pfam" id="PF21074"/>
    </source>
</evidence>
<dbReference type="InterPro" id="IPR049056">
    <property type="entry name" value="NAD_Glu_DH_HM3"/>
</dbReference>
<dbReference type="InterPro" id="IPR049062">
    <property type="entry name" value="NAD_Glu_DH_ACT2"/>
</dbReference>
<dbReference type="InterPro" id="IPR046346">
    <property type="entry name" value="Aminoacid_DH-like_N_sf"/>
</dbReference>